<dbReference type="KEGG" id="haei:MUN82_09315"/>
<dbReference type="Proteomes" id="UP000829925">
    <property type="component" value="Chromosome"/>
</dbReference>
<proteinExistence type="predicted"/>
<dbReference type="RefSeq" id="WP_245096913.1">
    <property type="nucleotide sequence ID" value="NZ_CP095053.1"/>
</dbReference>
<dbReference type="AlphaFoldDB" id="A0A8T9T0X3"/>
<dbReference type="Pfam" id="PF13480">
    <property type="entry name" value="Acetyltransf_6"/>
    <property type="match status" value="1"/>
</dbReference>
<dbReference type="SUPFAM" id="SSF55729">
    <property type="entry name" value="Acyl-CoA N-acyltransferases (Nat)"/>
    <property type="match status" value="1"/>
</dbReference>
<evidence type="ECO:0000313" key="3">
    <source>
        <dbReference type="Proteomes" id="UP000829925"/>
    </source>
</evidence>
<dbReference type="Gene3D" id="3.40.630.30">
    <property type="match status" value="1"/>
</dbReference>
<dbReference type="InterPro" id="IPR016181">
    <property type="entry name" value="Acyl_CoA_acyltransferase"/>
</dbReference>
<organism evidence="2 3">
    <name type="scientific">Hymenobacter aerilatus</name>
    <dbReference type="NCBI Taxonomy" id="2932251"/>
    <lineage>
        <taxon>Bacteria</taxon>
        <taxon>Pseudomonadati</taxon>
        <taxon>Bacteroidota</taxon>
        <taxon>Cytophagia</taxon>
        <taxon>Cytophagales</taxon>
        <taxon>Hymenobacteraceae</taxon>
        <taxon>Hymenobacter</taxon>
    </lineage>
</organism>
<protein>
    <submittedName>
        <fullName evidence="2">GNAT family N-acetyltransferase</fullName>
    </submittedName>
</protein>
<dbReference type="EMBL" id="CP095053">
    <property type="protein sequence ID" value="UOR07281.1"/>
    <property type="molecule type" value="Genomic_DNA"/>
</dbReference>
<name>A0A8T9T0X3_9BACT</name>
<evidence type="ECO:0000313" key="2">
    <source>
        <dbReference type="EMBL" id="UOR07281.1"/>
    </source>
</evidence>
<sequence>MIHHLRHNKIDRVQWDALLEQAPNGLIYALSWYLDIVSPGWEALVKEEQGRYVAVMPLPVRRKFGFRYLQQPLFAQQLGVFSLEVPTTEDWEVIGRLLRQLFRVVTRYSFNAANTDVLAGNGVGVPVEAFTTYYLSLQPPYPQLLAGYKRNRRWRLNQARRRDLRIEPSTNIDRMVQIFHENTAPSIYGIIGEAYEYRLLKALYAAATQRHMATMWQAVSAQGEVIAMILLFRFKEQLIYIFNSSTEAGKEAGAISLLLDEVFRTHAGQTLYFDFEAPEVANVAHFYGSFGSVETPFATIAYNRLPWLMKQAKAVRMALVRRLRPRKG</sequence>
<reference evidence="2 3" key="1">
    <citation type="submission" date="2022-04" db="EMBL/GenBank/DDBJ databases">
        <title>Hymenobacter sp. isolated from the air.</title>
        <authorList>
            <person name="Won M."/>
            <person name="Lee C.-M."/>
            <person name="Woen H.-Y."/>
            <person name="Kwon S.-W."/>
        </authorList>
    </citation>
    <scope>NUCLEOTIDE SEQUENCE [LARGE SCALE GENOMIC DNA]</scope>
    <source>
        <strain evidence="3">5413 J-13</strain>
    </source>
</reference>
<evidence type="ECO:0000259" key="1">
    <source>
        <dbReference type="Pfam" id="PF13480"/>
    </source>
</evidence>
<keyword evidence="3" id="KW-1185">Reference proteome</keyword>
<feature type="domain" description="BioF2-like acetyltransferase" evidence="1">
    <location>
        <begin position="161"/>
        <end position="275"/>
    </location>
</feature>
<dbReference type="InterPro" id="IPR038740">
    <property type="entry name" value="BioF2-like_GNAT_dom"/>
</dbReference>
<accession>A0A8T9T0X3</accession>
<gene>
    <name evidence="2" type="ORF">MUN82_09315</name>
</gene>